<organism evidence="3 4">
    <name type="scientific">[Candida] railenensis</name>
    <dbReference type="NCBI Taxonomy" id="45579"/>
    <lineage>
        <taxon>Eukaryota</taxon>
        <taxon>Fungi</taxon>
        <taxon>Dikarya</taxon>
        <taxon>Ascomycota</taxon>
        <taxon>Saccharomycotina</taxon>
        <taxon>Pichiomycetes</taxon>
        <taxon>Debaryomycetaceae</taxon>
        <taxon>Kurtzmaniella</taxon>
    </lineage>
</organism>
<keyword evidence="4" id="KW-1185">Reference proteome</keyword>
<comment type="caution">
    <text evidence="3">The sequence shown here is derived from an EMBL/GenBank/DDBJ whole genome shotgun (WGS) entry which is preliminary data.</text>
</comment>
<feature type="compositionally biased region" description="Basic and acidic residues" evidence="1">
    <location>
        <begin position="222"/>
        <end position="232"/>
    </location>
</feature>
<dbReference type="InterPro" id="IPR051707">
    <property type="entry name" value="PI-Interact_SigTrans_Reg"/>
</dbReference>
<evidence type="ECO:0000313" key="4">
    <source>
        <dbReference type="Proteomes" id="UP000837801"/>
    </source>
</evidence>
<dbReference type="SMART" id="SM00233">
    <property type="entry name" value="PH"/>
    <property type="match status" value="2"/>
</dbReference>
<evidence type="ECO:0000256" key="1">
    <source>
        <dbReference type="SAM" id="MobiDB-lite"/>
    </source>
</evidence>
<accession>A0A9P0QV62</accession>
<dbReference type="InterPro" id="IPR011993">
    <property type="entry name" value="PH-like_dom_sf"/>
</dbReference>
<feature type="region of interest" description="Disordered" evidence="1">
    <location>
        <begin position="111"/>
        <end position="154"/>
    </location>
</feature>
<sequence>MSRRSTGASEIDTNKLRISSYLSKRTKTHQWKKKWAVLRNCQLSYYKDDSEHRALKVYPTSDILSVSEIKDNSKYYHFAVYTGEKVIHLRTEDEKTKQNWITELQSVINGAKDGNSEKGVQHGDDEKKEDREIEDKSTTNSVDHSNSTRKGKVIISDEQFAQSIGRQATDEMNYSGNDEMYMSSGESDSSLREAPFSPRPIVDEATEYEIEPRSPSKALKTTKADSKKESANEEEFIHEGSLLRLHKRYNQWKKVYIVLSDRTLNLHKHETDKEPYKRLLVKDLVDVIEIDPISSSKKWCFLIITPNKRIRLCAASEDEMTQWLASLKTVINRQKELE</sequence>
<reference evidence="3" key="1">
    <citation type="submission" date="2022-03" db="EMBL/GenBank/DDBJ databases">
        <authorList>
            <person name="Legras J.-L."/>
            <person name="Devillers H."/>
            <person name="Grondin C."/>
        </authorList>
    </citation>
    <scope>NUCLEOTIDE SEQUENCE</scope>
    <source>
        <strain evidence="3">CLIB 1423</strain>
    </source>
</reference>
<dbReference type="Proteomes" id="UP000837801">
    <property type="component" value="Unassembled WGS sequence"/>
</dbReference>
<name>A0A9P0QV62_9ASCO</name>
<feature type="compositionally biased region" description="Basic and acidic residues" evidence="1">
    <location>
        <begin position="114"/>
        <end position="137"/>
    </location>
</feature>
<dbReference type="Gene3D" id="2.30.29.30">
    <property type="entry name" value="Pleckstrin-homology domain (PH domain)/Phosphotyrosine-binding domain (PTB)"/>
    <property type="match status" value="2"/>
</dbReference>
<feature type="domain" description="PH" evidence="2">
    <location>
        <begin position="15"/>
        <end position="109"/>
    </location>
</feature>
<dbReference type="PROSITE" id="PS50003">
    <property type="entry name" value="PH_DOMAIN"/>
    <property type="match status" value="2"/>
</dbReference>
<dbReference type="OrthoDB" id="2157866at2759"/>
<dbReference type="InterPro" id="IPR001849">
    <property type="entry name" value="PH_domain"/>
</dbReference>
<gene>
    <name evidence="3" type="ORF">CLIB1423_20S00122</name>
</gene>
<protein>
    <recommendedName>
        <fullName evidence="2">PH domain-containing protein</fullName>
    </recommendedName>
</protein>
<dbReference type="PANTHER" id="PTHR14336:SF8">
    <property type="entry name" value="PROTEIN OPY1"/>
    <property type="match status" value="1"/>
</dbReference>
<evidence type="ECO:0000313" key="3">
    <source>
        <dbReference type="EMBL" id="CAH2354930.1"/>
    </source>
</evidence>
<dbReference type="PANTHER" id="PTHR14336">
    <property type="entry name" value="TANDEM PH DOMAIN CONTAINING PROTEIN"/>
    <property type="match status" value="1"/>
</dbReference>
<dbReference type="EMBL" id="CAKXYY010000020">
    <property type="protein sequence ID" value="CAH2354930.1"/>
    <property type="molecule type" value="Genomic_DNA"/>
</dbReference>
<dbReference type="Pfam" id="PF00169">
    <property type="entry name" value="PH"/>
    <property type="match status" value="2"/>
</dbReference>
<proteinExistence type="predicted"/>
<evidence type="ECO:0000259" key="2">
    <source>
        <dbReference type="PROSITE" id="PS50003"/>
    </source>
</evidence>
<dbReference type="SUPFAM" id="SSF50729">
    <property type="entry name" value="PH domain-like"/>
    <property type="match status" value="2"/>
</dbReference>
<dbReference type="AlphaFoldDB" id="A0A9P0QV62"/>
<feature type="region of interest" description="Disordered" evidence="1">
    <location>
        <begin position="210"/>
        <end position="232"/>
    </location>
</feature>
<feature type="domain" description="PH" evidence="2">
    <location>
        <begin position="235"/>
        <end position="332"/>
    </location>
</feature>
<feature type="region of interest" description="Disordered" evidence="1">
    <location>
        <begin position="174"/>
        <end position="196"/>
    </location>
</feature>
<dbReference type="CDD" id="cd13299">
    <property type="entry name" value="PH2_PH_fungal"/>
    <property type="match status" value="1"/>
</dbReference>